<evidence type="ECO:0000256" key="1">
    <source>
        <dbReference type="ARBA" id="ARBA00022801"/>
    </source>
</evidence>
<evidence type="ECO:0000313" key="3">
    <source>
        <dbReference type="EMBL" id="MDG5973797.1"/>
    </source>
</evidence>
<comment type="caution">
    <text evidence="3">The sequence shown here is derived from an EMBL/GenBank/DDBJ whole genome shotgun (WGS) entry which is preliminary data.</text>
</comment>
<gene>
    <name evidence="3" type="ORF">H010_00950</name>
</gene>
<dbReference type="SUPFAM" id="SSF55144">
    <property type="entry name" value="LigT-like"/>
    <property type="match status" value="1"/>
</dbReference>
<reference evidence="3" key="1">
    <citation type="submission" date="2013-01" db="EMBL/GenBank/DDBJ databases">
        <title>Genome draft of Hydrogenophaga taeniospiralis 2K1.</title>
        <authorList>
            <person name="Gomila M."/>
            <person name="Lalucat J."/>
        </authorList>
    </citation>
    <scope>NUCLEOTIDE SEQUENCE</scope>
    <source>
        <strain evidence="3">CCUG 15921</strain>
    </source>
</reference>
<dbReference type="AlphaFoldDB" id="A0A9X4NMR4"/>
<evidence type="ECO:0000313" key="4">
    <source>
        <dbReference type="Proteomes" id="UP001152876"/>
    </source>
</evidence>
<dbReference type="Proteomes" id="UP001152876">
    <property type="component" value="Unassembled WGS sequence"/>
</dbReference>
<dbReference type="GO" id="GO:0008664">
    <property type="term" value="F:RNA 2',3'-cyclic 3'-phosphodiesterase activity"/>
    <property type="evidence" value="ECO:0007669"/>
    <property type="project" value="InterPro"/>
</dbReference>
<proteinExistence type="predicted"/>
<dbReference type="Pfam" id="PF13563">
    <property type="entry name" value="2_5_RNA_ligase2"/>
    <property type="match status" value="1"/>
</dbReference>
<dbReference type="InterPro" id="IPR004175">
    <property type="entry name" value="RNA_CPDase"/>
</dbReference>
<evidence type="ECO:0000256" key="2">
    <source>
        <dbReference type="SAM" id="MobiDB-lite"/>
    </source>
</evidence>
<dbReference type="GO" id="GO:0004113">
    <property type="term" value="F:2',3'-cyclic-nucleotide 3'-phosphodiesterase activity"/>
    <property type="evidence" value="ECO:0007669"/>
    <property type="project" value="InterPro"/>
</dbReference>
<name>A0A9X4NMR4_9BURK</name>
<accession>A0A9X4NMR4</accession>
<dbReference type="GO" id="GO:0016874">
    <property type="term" value="F:ligase activity"/>
    <property type="evidence" value="ECO:0007669"/>
    <property type="project" value="UniProtKB-KW"/>
</dbReference>
<feature type="region of interest" description="Disordered" evidence="2">
    <location>
        <begin position="1"/>
        <end position="22"/>
    </location>
</feature>
<protein>
    <submittedName>
        <fullName evidence="3">2',5' RNA ligase</fullName>
    </submittedName>
</protein>
<keyword evidence="4" id="KW-1185">Reference proteome</keyword>
<dbReference type="PANTHER" id="PTHR35561">
    <property type="entry name" value="RNA 2',3'-CYCLIC PHOSPHODIESTERASE"/>
    <property type="match status" value="1"/>
</dbReference>
<keyword evidence="1" id="KW-0378">Hydrolase</keyword>
<keyword evidence="3" id="KW-0436">Ligase</keyword>
<dbReference type="EMBL" id="AOGK01000001">
    <property type="protein sequence ID" value="MDG5973797.1"/>
    <property type="molecule type" value="Genomic_DNA"/>
</dbReference>
<dbReference type="InterPro" id="IPR009097">
    <property type="entry name" value="Cyclic_Pdiesterase"/>
</dbReference>
<dbReference type="PANTHER" id="PTHR35561:SF1">
    <property type="entry name" value="RNA 2',3'-CYCLIC PHOSPHODIESTERASE"/>
    <property type="match status" value="1"/>
</dbReference>
<dbReference type="Gene3D" id="3.90.1140.10">
    <property type="entry name" value="Cyclic phosphodiesterase"/>
    <property type="match status" value="1"/>
</dbReference>
<sequence>MVVTTMPDTRRNQPAPLQGSLPGFEAPGKPTDRLFLALFPGADDAARLSRQASALREQFGLTGKLLEPERLHVTLHHLGDHVGLREDIVDAARRAADTVRLPPVEVAFDQAMSFTTHRGTHPLVLCSGQPHEALRQLWQKLDLALQRAACPKPRSGTFTPHMTLLYDRERTPVQAVEPLAWTAREFVLVHSLLGQTKHIVLGRWPLR</sequence>
<organism evidence="3 4">
    <name type="scientific">Hydrogenophaga taeniospiralis CCUG 15921</name>
    <dbReference type="NCBI Taxonomy" id="1281780"/>
    <lineage>
        <taxon>Bacteria</taxon>
        <taxon>Pseudomonadati</taxon>
        <taxon>Pseudomonadota</taxon>
        <taxon>Betaproteobacteria</taxon>
        <taxon>Burkholderiales</taxon>
        <taxon>Comamonadaceae</taxon>
        <taxon>Hydrogenophaga</taxon>
    </lineage>
</organism>